<name>L9KLP1_TUPCH</name>
<keyword evidence="1" id="KW-1133">Transmembrane helix</keyword>
<reference evidence="3" key="2">
    <citation type="journal article" date="2013" name="Nat. Commun.">
        <title>Genome of the Chinese tree shrew.</title>
        <authorList>
            <person name="Fan Y."/>
            <person name="Huang Z.Y."/>
            <person name="Cao C.C."/>
            <person name="Chen C.S."/>
            <person name="Chen Y.X."/>
            <person name="Fan D.D."/>
            <person name="He J."/>
            <person name="Hou H.L."/>
            <person name="Hu L."/>
            <person name="Hu X.T."/>
            <person name="Jiang X.T."/>
            <person name="Lai R."/>
            <person name="Lang Y.S."/>
            <person name="Liang B."/>
            <person name="Liao S.G."/>
            <person name="Mu D."/>
            <person name="Ma Y.Y."/>
            <person name="Niu Y.Y."/>
            <person name="Sun X.Q."/>
            <person name="Xia J.Q."/>
            <person name="Xiao J."/>
            <person name="Xiong Z.Q."/>
            <person name="Xu L."/>
            <person name="Yang L."/>
            <person name="Zhang Y."/>
            <person name="Zhao W."/>
            <person name="Zhao X.D."/>
            <person name="Zheng Y.T."/>
            <person name="Zhou J.M."/>
            <person name="Zhu Y.B."/>
            <person name="Zhang G.J."/>
            <person name="Wang J."/>
            <person name="Yao Y.G."/>
        </authorList>
    </citation>
    <scope>NUCLEOTIDE SEQUENCE [LARGE SCALE GENOMIC DNA]</scope>
</reference>
<sequence>MEGAELAGKILSTWLTLVLGLILLPSAFGVSLGISEIYMKILVKTLECSCRLAQSLWLQVSEVLSCTKASRPERHHVPFCARDKKPIAGWQKEI</sequence>
<dbReference type="AlphaFoldDB" id="L9KLP1"/>
<feature type="transmembrane region" description="Helical" evidence="1">
    <location>
        <begin position="12"/>
        <end position="34"/>
    </location>
</feature>
<keyword evidence="3" id="KW-1185">Reference proteome</keyword>
<gene>
    <name evidence="2" type="ORF">TREES_T100007727</name>
</gene>
<reference evidence="3" key="1">
    <citation type="submission" date="2012-07" db="EMBL/GenBank/DDBJ databases">
        <title>Genome of the Chinese tree shrew, a rising model animal genetically related to primates.</title>
        <authorList>
            <person name="Zhang G."/>
            <person name="Fan Y."/>
            <person name="Yao Y."/>
            <person name="Huang Z."/>
        </authorList>
    </citation>
    <scope>NUCLEOTIDE SEQUENCE [LARGE SCALE GENOMIC DNA]</scope>
</reference>
<dbReference type="eggNOG" id="KOG2898">
    <property type="taxonomic scope" value="Eukaryota"/>
</dbReference>
<keyword evidence="2" id="KW-0012">Acyltransferase</keyword>
<organism evidence="2 3">
    <name type="scientific">Tupaia chinensis</name>
    <name type="common">Chinese tree shrew</name>
    <name type="synonym">Tupaia belangeri chinensis</name>
    <dbReference type="NCBI Taxonomy" id="246437"/>
    <lineage>
        <taxon>Eukaryota</taxon>
        <taxon>Metazoa</taxon>
        <taxon>Chordata</taxon>
        <taxon>Craniata</taxon>
        <taxon>Vertebrata</taxon>
        <taxon>Euteleostomi</taxon>
        <taxon>Mammalia</taxon>
        <taxon>Eutheria</taxon>
        <taxon>Euarchontoglires</taxon>
        <taxon>Scandentia</taxon>
        <taxon>Tupaiidae</taxon>
        <taxon>Tupaia</taxon>
    </lineage>
</organism>
<dbReference type="GO" id="GO:0016746">
    <property type="term" value="F:acyltransferase activity"/>
    <property type="evidence" value="ECO:0007669"/>
    <property type="project" value="UniProtKB-KW"/>
</dbReference>
<accession>L9KLP1</accession>
<evidence type="ECO:0000313" key="2">
    <source>
        <dbReference type="EMBL" id="ELW63890.1"/>
    </source>
</evidence>
<evidence type="ECO:0000313" key="3">
    <source>
        <dbReference type="Proteomes" id="UP000011518"/>
    </source>
</evidence>
<dbReference type="EMBL" id="KB320758">
    <property type="protein sequence ID" value="ELW63890.1"/>
    <property type="molecule type" value="Genomic_DNA"/>
</dbReference>
<keyword evidence="1" id="KW-0472">Membrane</keyword>
<evidence type="ECO:0000256" key="1">
    <source>
        <dbReference type="SAM" id="Phobius"/>
    </source>
</evidence>
<dbReference type="InParanoid" id="L9KLP1"/>
<dbReference type="Proteomes" id="UP000011518">
    <property type="component" value="Unassembled WGS sequence"/>
</dbReference>
<keyword evidence="1" id="KW-0812">Transmembrane</keyword>
<keyword evidence="2" id="KW-0808">Transferase</keyword>
<dbReference type="STRING" id="246437.L9KLP1"/>
<proteinExistence type="predicted"/>
<protein>
    <submittedName>
        <fullName evidence="2">Glycerol-3-phosphate acyltransferase 3</fullName>
    </submittedName>
</protein>